<feature type="domain" description="Reverse transcriptase" evidence="3">
    <location>
        <begin position="73"/>
        <end position="316"/>
    </location>
</feature>
<dbReference type="PROSITE" id="PS50878">
    <property type="entry name" value="RT_POL"/>
    <property type="match status" value="1"/>
</dbReference>
<dbReference type="InterPro" id="IPR013597">
    <property type="entry name" value="Mat_intron_G2"/>
</dbReference>
<organism evidence="4 5">
    <name type="scientific">Desulfonema magnum</name>
    <dbReference type="NCBI Taxonomy" id="45655"/>
    <lineage>
        <taxon>Bacteria</taxon>
        <taxon>Pseudomonadati</taxon>
        <taxon>Thermodesulfobacteriota</taxon>
        <taxon>Desulfobacteria</taxon>
        <taxon>Desulfobacterales</taxon>
        <taxon>Desulfococcaceae</taxon>
        <taxon>Desulfonema</taxon>
    </lineage>
</organism>
<accession>A0A975GKW9</accession>
<keyword evidence="5" id="KW-1185">Reference proteome</keyword>
<evidence type="ECO:0000313" key="4">
    <source>
        <dbReference type="EMBL" id="QTA85049.1"/>
    </source>
</evidence>
<gene>
    <name evidence="4" type="ORF">dnm_010520</name>
</gene>
<dbReference type="InterPro" id="IPR000477">
    <property type="entry name" value="RT_dom"/>
</dbReference>
<evidence type="ECO:0000259" key="3">
    <source>
        <dbReference type="PROSITE" id="PS50878"/>
    </source>
</evidence>
<dbReference type="SUPFAM" id="SSF56672">
    <property type="entry name" value="DNA/RNA polymerases"/>
    <property type="match status" value="1"/>
</dbReference>
<dbReference type="InterPro" id="IPR051083">
    <property type="entry name" value="GrpII_Intron_Splice-Mob/Def"/>
</dbReference>
<feature type="region of interest" description="Disordered" evidence="2">
    <location>
        <begin position="1"/>
        <end position="24"/>
    </location>
</feature>
<dbReference type="InterPro" id="IPR030931">
    <property type="entry name" value="Group_II_RT_mat"/>
</dbReference>
<name>A0A975GKW9_9BACT</name>
<dbReference type="CDD" id="cd01651">
    <property type="entry name" value="RT_G2_intron"/>
    <property type="match status" value="1"/>
</dbReference>
<dbReference type="NCBIfam" id="TIGR04416">
    <property type="entry name" value="group_II_RT_mat"/>
    <property type="match status" value="1"/>
</dbReference>
<dbReference type="PANTHER" id="PTHR34047">
    <property type="entry name" value="NUCLEAR INTRON MATURASE 1, MITOCHONDRIAL-RELATED"/>
    <property type="match status" value="1"/>
</dbReference>
<dbReference type="Pfam" id="PF00078">
    <property type="entry name" value="RVT_1"/>
    <property type="match status" value="1"/>
</dbReference>
<dbReference type="PANTHER" id="PTHR34047:SF8">
    <property type="entry name" value="PROTEIN YKFC"/>
    <property type="match status" value="1"/>
</dbReference>
<dbReference type="InterPro" id="IPR043502">
    <property type="entry name" value="DNA/RNA_pol_sf"/>
</dbReference>
<dbReference type="AlphaFoldDB" id="A0A975GKW9"/>
<evidence type="ECO:0000256" key="1">
    <source>
        <dbReference type="ARBA" id="ARBA00034120"/>
    </source>
</evidence>
<reference evidence="4" key="1">
    <citation type="journal article" date="2021" name="Microb. Physiol.">
        <title>Proteogenomic Insights into the Physiology of Marine, Sulfate-Reducing, Filamentous Desulfonema limicola and Desulfonema magnum.</title>
        <authorList>
            <person name="Schnaars V."/>
            <person name="Wohlbrand L."/>
            <person name="Scheve S."/>
            <person name="Hinrichs C."/>
            <person name="Reinhardt R."/>
            <person name="Rabus R."/>
        </authorList>
    </citation>
    <scope>NUCLEOTIDE SEQUENCE</scope>
    <source>
        <strain evidence="4">4be13</strain>
    </source>
</reference>
<dbReference type="Proteomes" id="UP000663722">
    <property type="component" value="Chromosome"/>
</dbReference>
<sequence length="444" mass="52202">MSGRRKTMPTSLRGMAEKSALRKEHRFQSLTNELTPEYLTWCRQQLNKKAAPGVDKITVREYGGNLPENIADLQSRLKRGGYRAKLILRRFIPKPGGKQRPLGLPATEDKVLQTGVAKMPEAIYEADFRECSFGYRPHVGPKDAVKGLCKSLQYGKFNYIVEADIRSFFDSTDHDILLEMLRKRIDDRKFPNLIRKWLKAGILEKDGKITDPVTGTPQGGIVSPILANIYLHYAPDEWFEDVVRSHCRGEVKLVRHADDFVCAFQHQDDAGRFYKVLGKRLGKFGLSLAEDKTCMFWFSRFKTKDNKRFDFLGFEYSWGHDRRQKPLVRLRTSRRKYRASLKNFSDWCRRNRHLKMTDLLRKLNAKLRGYYNYYGVIGNFESLSDFFWHAMKILFKWLSRRSQRKSYNWKGFNELLKFFGIERPRITEKRKQIQFSLFDAWQSA</sequence>
<dbReference type="Pfam" id="PF08388">
    <property type="entry name" value="GIIM"/>
    <property type="match status" value="1"/>
</dbReference>
<protein>
    <submittedName>
        <fullName evidence="4">Group II intron-encoded protein</fullName>
    </submittedName>
</protein>
<dbReference type="KEGG" id="dmm:dnm_010520"/>
<comment type="similarity">
    <text evidence="1">Belongs to the bacterial reverse transcriptase family.</text>
</comment>
<proteinExistence type="inferred from homology"/>
<evidence type="ECO:0000313" key="5">
    <source>
        <dbReference type="Proteomes" id="UP000663722"/>
    </source>
</evidence>
<evidence type="ECO:0000256" key="2">
    <source>
        <dbReference type="SAM" id="MobiDB-lite"/>
    </source>
</evidence>
<dbReference type="EMBL" id="CP061800">
    <property type="protein sequence ID" value="QTA85049.1"/>
    <property type="molecule type" value="Genomic_DNA"/>
</dbReference>